<accession>A0A9W3CSC6</accession>
<dbReference type="RefSeq" id="XP_056854513.1">
    <property type="nucleotide sequence ID" value="XM_056998533.1"/>
</dbReference>
<sequence length="260" mass="31084">MGRLRDVLGTRGCMDFGIPENSTVAEVVQKHRRRRHRVVLLNKVEEEIEKVKPENHQGKDIAVWRSKAECYKSIFSSNNTWMLIRKEYCTQRWSKCIWFKHATPKYSFHVWTAMLDRLSTCDRVLRWNLAIDPVCVLCNQEVETRNHLFFSCTYSSSIWRKLIGGLLCTGYTERWEDIVELMLEKSYDRVKLFLLRYTFQAAAHSIWRERNSRRHGGKQLPHVMLEKIIDKNVRNRLSSIRRLGDQRMEKSLRMWFSTRV</sequence>
<dbReference type="InterPro" id="IPR026960">
    <property type="entry name" value="RVT-Znf"/>
</dbReference>
<dbReference type="Proteomes" id="UP000504610">
    <property type="component" value="Chromosome 2"/>
</dbReference>
<dbReference type="KEGG" id="rsz:108830924"/>
<feature type="domain" description="Reverse transcriptase zinc-binding" evidence="1">
    <location>
        <begin position="75"/>
        <end position="159"/>
    </location>
</feature>
<dbReference type="OrthoDB" id="1105275at2759"/>
<evidence type="ECO:0000313" key="2">
    <source>
        <dbReference type="Proteomes" id="UP000504610"/>
    </source>
</evidence>
<reference evidence="2" key="1">
    <citation type="journal article" date="2019" name="Database">
        <title>The radish genome database (RadishGD): an integrated information resource for radish genomics.</title>
        <authorList>
            <person name="Yu H.J."/>
            <person name="Baek S."/>
            <person name="Lee Y.J."/>
            <person name="Cho A."/>
            <person name="Mun J.H."/>
        </authorList>
    </citation>
    <scope>NUCLEOTIDE SEQUENCE [LARGE SCALE GENOMIC DNA]</scope>
    <source>
        <strain evidence="2">cv. WK10039</strain>
    </source>
</reference>
<protein>
    <submittedName>
        <fullName evidence="3">Uncharacterized protein LOC108830924</fullName>
    </submittedName>
</protein>
<proteinExistence type="predicted"/>
<gene>
    <name evidence="3" type="primary">LOC108830924</name>
</gene>
<dbReference type="PANTHER" id="PTHR33116">
    <property type="entry name" value="REVERSE TRANSCRIPTASE ZINC-BINDING DOMAIN-CONTAINING PROTEIN-RELATED-RELATED"/>
    <property type="match status" value="1"/>
</dbReference>
<reference evidence="3" key="2">
    <citation type="submission" date="2025-08" db="UniProtKB">
        <authorList>
            <consortium name="RefSeq"/>
        </authorList>
    </citation>
    <scope>IDENTIFICATION</scope>
    <source>
        <tissue evidence="3">Leaf</tissue>
    </source>
</reference>
<organism evidence="2 3">
    <name type="scientific">Raphanus sativus</name>
    <name type="common">Radish</name>
    <name type="synonym">Raphanus raphanistrum var. sativus</name>
    <dbReference type="NCBI Taxonomy" id="3726"/>
    <lineage>
        <taxon>Eukaryota</taxon>
        <taxon>Viridiplantae</taxon>
        <taxon>Streptophyta</taxon>
        <taxon>Embryophyta</taxon>
        <taxon>Tracheophyta</taxon>
        <taxon>Spermatophyta</taxon>
        <taxon>Magnoliopsida</taxon>
        <taxon>eudicotyledons</taxon>
        <taxon>Gunneridae</taxon>
        <taxon>Pentapetalae</taxon>
        <taxon>rosids</taxon>
        <taxon>malvids</taxon>
        <taxon>Brassicales</taxon>
        <taxon>Brassicaceae</taxon>
        <taxon>Brassiceae</taxon>
        <taxon>Raphanus</taxon>
    </lineage>
</organism>
<dbReference type="Pfam" id="PF13966">
    <property type="entry name" value="zf-RVT"/>
    <property type="match status" value="1"/>
</dbReference>
<dbReference type="AlphaFoldDB" id="A0A9W3CSC6"/>
<dbReference type="PANTHER" id="PTHR33116:SF78">
    <property type="entry name" value="OS12G0587133 PROTEIN"/>
    <property type="match status" value="1"/>
</dbReference>
<dbReference type="GeneID" id="108830924"/>
<evidence type="ECO:0000313" key="3">
    <source>
        <dbReference type="RefSeq" id="XP_056854513.1"/>
    </source>
</evidence>
<name>A0A9W3CSC6_RAPSA</name>
<evidence type="ECO:0000259" key="1">
    <source>
        <dbReference type="Pfam" id="PF13966"/>
    </source>
</evidence>
<keyword evidence="2" id="KW-1185">Reference proteome</keyword>